<accession>A0ACB8UW34</accession>
<protein>
    <submittedName>
        <fullName evidence="1">Uncharacterized protein</fullName>
    </submittedName>
</protein>
<organism evidence="1">
    <name type="scientific">Ophidiomyces ophidiicola</name>
    <dbReference type="NCBI Taxonomy" id="1387563"/>
    <lineage>
        <taxon>Eukaryota</taxon>
        <taxon>Fungi</taxon>
        <taxon>Dikarya</taxon>
        <taxon>Ascomycota</taxon>
        <taxon>Pezizomycotina</taxon>
        <taxon>Eurotiomycetes</taxon>
        <taxon>Eurotiomycetidae</taxon>
        <taxon>Onygenales</taxon>
        <taxon>Onygenaceae</taxon>
        <taxon>Ophidiomyces</taxon>
    </lineage>
</organism>
<comment type="caution">
    <text evidence="1">The sequence shown here is derived from an EMBL/GenBank/DDBJ whole genome shotgun (WGS) entry which is preliminary data.</text>
</comment>
<dbReference type="EMBL" id="JALBCA010000053">
    <property type="protein sequence ID" value="KAI2385950.1"/>
    <property type="molecule type" value="Genomic_DNA"/>
</dbReference>
<evidence type="ECO:0000313" key="1">
    <source>
        <dbReference type="EMBL" id="KAI2385950.1"/>
    </source>
</evidence>
<reference evidence="1" key="1">
    <citation type="journal article" date="2022" name="bioRxiv">
        <title>Population genetic analysis of Ophidiomyces ophidiicola, the causative agent of snake fungal disease, indicates recent introductions to the USA.</title>
        <authorList>
            <person name="Ladner J.T."/>
            <person name="Palmer J.M."/>
            <person name="Ettinger C.L."/>
            <person name="Stajich J.E."/>
            <person name="Farrell T.M."/>
            <person name="Glorioso B.M."/>
            <person name="Lawson B."/>
            <person name="Price S.J."/>
            <person name="Stengle A.G."/>
            <person name="Grear D.A."/>
            <person name="Lorch J.M."/>
        </authorList>
    </citation>
    <scope>NUCLEOTIDE SEQUENCE</scope>
    <source>
        <strain evidence="1">NWHC 24266-5</strain>
    </source>
</reference>
<sequence length="582" mass="65184">MNLTTVDINEPCPNGPGLVSLPPELLQLILMSCSTPSFLQLSVTCRWIYDIASSSRPVILHHLLRTPGLKSSIDTSLPNSELFRLLKSRTAEHLYGANFHSNLTSYIFRTGLIDTPASAVDPTGSYAALVEKGVGRIFLYRIERQTVHLRKILEPPCNPPGRVEVVKVIFCTDGSLAVLQKFEPAEEAEQPHAYPFMQTAIHYFANSSARLMFYSWEHMGEGTPQITLGAFHDIGAWVPVTLDASGRSKVVIVWKTETVPEKRKVTLHTPDSHNNLPSSAELNAYVLYDSVTIVDEDGQNPDIPAAVATRPPVQPIVKLNLNDFAKQVNMYHPASPIYNRYMNLPEPNTQSSSRHTVMFNSCRVNFGSHRLSFSISIPFYCTHETDYSQPNRPVCHWKYLALGVTTHPIQNWTIACLLRSEARCRSSNCEHIPNLERGRRLDIWKVVARLWGYQARSNALSGLIASSPKGKRLAIADWNTVYVWALEPGVIMEADEESSSSYYPDTMKVDGKLELRPITLKPQAVCHSLNFSSEDELIALTDKGLMRWSLGPRGTGFRVKKFLDMEENTKSGNSSVDTWILS</sequence>
<gene>
    <name evidence="1" type="ORF">LOY88_003870</name>
</gene>
<proteinExistence type="predicted"/>
<name>A0ACB8UW34_9EURO</name>